<organism evidence="2 3">
    <name type="scientific">Methylobacterium mesophilicum SR1.6/6</name>
    <dbReference type="NCBI Taxonomy" id="908290"/>
    <lineage>
        <taxon>Bacteria</taxon>
        <taxon>Pseudomonadati</taxon>
        <taxon>Pseudomonadota</taxon>
        <taxon>Alphaproteobacteria</taxon>
        <taxon>Hyphomicrobiales</taxon>
        <taxon>Methylobacteriaceae</taxon>
        <taxon>Methylobacterium</taxon>
    </lineage>
</organism>
<feature type="signal peptide" evidence="1">
    <location>
        <begin position="1"/>
        <end position="22"/>
    </location>
</feature>
<keyword evidence="1" id="KW-0732">Signal</keyword>
<dbReference type="RefSeq" id="WP_010686854.1">
    <property type="nucleotide sequence ID" value="NZ_CP043538.1"/>
</dbReference>
<reference evidence="2 3" key="1">
    <citation type="journal article" date="2012" name="Genet. Mol. Biol.">
        <title>Analysis of 16S rRNA and mxaF genes revealing insights into Methylobacterium niche-specific plant association.</title>
        <authorList>
            <person name="Dourado M.N."/>
            <person name="Andreote F.D."/>
            <person name="Dini-Andreote F."/>
            <person name="Conti R."/>
            <person name="Araujo J.M."/>
            <person name="Araujo W.L."/>
        </authorList>
    </citation>
    <scope>NUCLEOTIDE SEQUENCE [LARGE SCALE GENOMIC DNA]</scope>
    <source>
        <strain evidence="2 3">SR1.6/6</strain>
    </source>
</reference>
<dbReference type="AlphaFoldDB" id="A0A6B9FE95"/>
<sequence>MRRHAILGAAAVLILSAATARAEAPPDLPAPKRNAAKIAGLVGFVNVHCGQLRTDSDRFKRAVQALGVDPAELDRDALLLEARSYLAAYEKDVPSSCQRADDLFGPGGKVIPGLFLPR</sequence>
<gene>
    <name evidence="2" type="ORF">MMSR116_00865</name>
</gene>
<evidence type="ECO:0000313" key="2">
    <source>
        <dbReference type="EMBL" id="QGY00616.1"/>
    </source>
</evidence>
<proteinExistence type="predicted"/>
<accession>A0A6B9FE95</accession>
<name>A0A6B9FE95_9HYPH</name>
<reference evidence="2 3" key="2">
    <citation type="journal article" date="2013" name="Genome Announc.">
        <title>Draft Genome Sequence of Methylobacterium mesophilicum Strain SR1.6/6, Isolated from Citrus sinensis.</title>
        <authorList>
            <person name="Marinho Almeida D."/>
            <person name="Dini-Andreote F."/>
            <person name="Camargo Neves A.A."/>
            <person name="Juca Ramos R.T."/>
            <person name="Andreote F.D."/>
            <person name="Carneiro A.R."/>
            <person name="Oliveira de Souza Lima A."/>
            <person name="Caracciolo Gomes de Sa P.H."/>
            <person name="Ribeiro Barbosa M.S."/>
            <person name="Araujo W.L."/>
            <person name="Silva A."/>
        </authorList>
    </citation>
    <scope>NUCLEOTIDE SEQUENCE [LARGE SCALE GENOMIC DNA]</scope>
    <source>
        <strain evidence="2 3">SR1.6/6</strain>
    </source>
</reference>
<protein>
    <submittedName>
        <fullName evidence="2">Uncharacterized protein</fullName>
    </submittedName>
</protein>
<evidence type="ECO:0000313" key="3">
    <source>
        <dbReference type="Proteomes" id="UP000012488"/>
    </source>
</evidence>
<dbReference type="KEGG" id="mmes:MMSR116_00865"/>
<dbReference type="Proteomes" id="UP000012488">
    <property type="component" value="Chromosome"/>
</dbReference>
<dbReference type="EMBL" id="CP043538">
    <property type="protein sequence ID" value="QGY00616.1"/>
    <property type="molecule type" value="Genomic_DNA"/>
</dbReference>
<evidence type="ECO:0000256" key="1">
    <source>
        <dbReference type="SAM" id="SignalP"/>
    </source>
</evidence>
<dbReference type="OrthoDB" id="7996606at2"/>
<feature type="chain" id="PRO_5025664583" evidence="1">
    <location>
        <begin position="23"/>
        <end position="118"/>
    </location>
</feature>